<feature type="region of interest" description="Disordered" evidence="1">
    <location>
        <begin position="1"/>
        <end position="53"/>
    </location>
</feature>
<evidence type="ECO:0000313" key="3">
    <source>
        <dbReference type="Proteomes" id="UP000236291"/>
    </source>
</evidence>
<comment type="caution">
    <text evidence="2">The sequence shown here is derived from an EMBL/GenBank/DDBJ whole genome shotgun (WGS) entry which is preliminary data.</text>
</comment>
<feature type="compositionally biased region" description="Polar residues" evidence="1">
    <location>
        <begin position="28"/>
        <end position="39"/>
    </location>
</feature>
<evidence type="ECO:0000256" key="1">
    <source>
        <dbReference type="SAM" id="MobiDB-lite"/>
    </source>
</evidence>
<reference evidence="2 3" key="1">
    <citation type="journal article" date="2014" name="Am. J. Bot.">
        <title>Genome assembly and annotation for red clover (Trifolium pratense; Fabaceae).</title>
        <authorList>
            <person name="Istvanek J."/>
            <person name="Jaros M."/>
            <person name="Krenek A."/>
            <person name="Repkova J."/>
        </authorList>
    </citation>
    <scope>NUCLEOTIDE SEQUENCE [LARGE SCALE GENOMIC DNA]</scope>
    <source>
        <strain evidence="3">cv. Tatra</strain>
        <tissue evidence="2">Young leaves</tissue>
    </source>
</reference>
<sequence length="53" mass="5601">VVTTSQQANTPSKGKKPATAKKPVNYGPSRSSSKVNVTSAKGKKSLKKERTTL</sequence>
<evidence type="ECO:0000313" key="2">
    <source>
        <dbReference type="EMBL" id="PNX79935.1"/>
    </source>
</evidence>
<proteinExistence type="predicted"/>
<protein>
    <submittedName>
        <fullName evidence="2">Uncharacterized protein</fullName>
    </submittedName>
</protein>
<feature type="compositionally biased region" description="Polar residues" evidence="1">
    <location>
        <begin position="1"/>
        <end position="12"/>
    </location>
</feature>
<dbReference type="AlphaFoldDB" id="A0A2K3LN21"/>
<reference evidence="2 3" key="2">
    <citation type="journal article" date="2017" name="Front. Plant Sci.">
        <title>Gene Classification and Mining of Molecular Markers Useful in Red Clover (Trifolium pratense) Breeding.</title>
        <authorList>
            <person name="Istvanek J."/>
            <person name="Dluhosova J."/>
            <person name="Dluhos P."/>
            <person name="Patkova L."/>
            <person name="Nedelnik J."/>
            <person name="Repkova J."/>
        </authorList>
    </citation>
    <scope>NUCLEOTIDE SEQUENCE [LARGE SCALE GENOMIC DNA]</scope>
    <source>
        <strain evidence="3">cv. Tatra</strain>
        <tissue evidence="2">Young leaves</tissue>
    </source>
</reference>
<feature type="non-terminal residue" evidence="2">
    <location>
        <position position="1"/>
    </location>
</feature>
<dbReference type="Proteomes" id="UP000236291">
    <property type="component" value="Unassembled WGS sequence"/>
</dbReference>
<accession>A0A2K3LN21</accession>
<gene>
    <name evidence="2" type="ORF">L195_g035927</name>
</gene>
<name>A0A2K3LN21_TRIPR</name>
<organism evidence="2 3">
    <name type="scientific">Trifolium pratense</name>
    <name type="common">Red clover</name>
    <dbReference type="NCBI Taxonomy" id="57577"/>
    <lineage>
        <taxon>Eukaryota</taxon>
        <taxon>Viridiplantae</taxon>
        <taxon>Streptophyta</taxon>
        <taxon>Embryophyta</taxon>
        <taxon>Tracheophyta</taxon>
        <taxon>Spermatophyta</taxon>
        <taxon>Magnoliopsida</taxon>
        <taxon>eudicotyledons</taxon>
        <taxon>Gunneridae</taxon>
        <taxon>Pentapetalae</taxon>
        <taxon>rosids</taxon>
        <taxon>fabids</taxon>
        <taxon>Fabales</taxon>
        <taxon>Fabaceae</taxon>
        <taxon>Papilionoideae</taxon>
        <taxon>50 kb inversion clade</taxon>
        <taxon>NPAAA clade</taxon>
        <taxon>Hologalegina</taxon>
        <taxon>IRL clade</taxon>
        <taxon>Trifolieae</taxon>
        <taxon>Trifolium</taxon>
    </lineage>
</organism>
<dbReference type="EMBL" id="ASHM01036942">
    <property type="protein sequence ID" value="PNX79935.1"/>
    <property type="molecule type" value="Genomic_DNA"/>
</dbReference>